<accession>A0A7W8QJN1</accession>
<feature type="transmembrane region" description="Helical" evidence="1">
    <location>
        <begin position="110"/>
        <end position="132"/>
    </location>
</feature>
<gene>
    <name evidence="2" type="ORF">HDA36_001786</name>
</gene>
<keyword evidence="1" id="KW-0472">Membrane</keyword>
<keyword evidence="1" id="KW-1133">Transmembrane helix</keyword>
<evidence type="ECO:0000313" key="2">
    <source>
        <dbReference type="EMBL" id="MBB5431702.1"/>
    </source>
</evidence>
<dbReference type="EMBL" id="JACHDB010000001">
    <property type="protein sequence ID" value="MBB5431702.1"/>
    <property type="molecule type" value="Genomic_DNA"/>
</dbReference>
<dbReference type="Proteomes" id="UP000572635">
    <property type="component" value="Unassembled WGS sequence"/>
</dbReference>
<sequence length="477" mass="48137">MSTGIGPEAQHYSVVVVIAPDERSAEVTIEGRTRVVHGESPRQTRSGALDAAASYAAHLGRPVLVNARDANGSWQLSVSPTGVVQTVGGTDAELGAGREKKGSAGKGRKILVGTASAVLVLGVLGGAGYFALGLLPGGGSGTTASSDAETPIPFEALPAPPGFAAEAAWSHPMAPGIDPTVAPDGGSAAFVSEGGELTLIGPDGTVRWAEKIPVAAGEVENGPYFVADGDGYGVALLGKGRMWLWSAEGGEPVETEVPEGGRVSFAGGAPLVEGGDGDAFVTTAGGDLEKIEVPGSGYGAMLYDGEQVLAAVLSGPWKWARPDGGGGKEVEPDEPKGADEIDRLLTARADHVVVLWTAKRGDDGIVAVHDSRDGSVVAQASVDPDELSEAHWEQGGDVAAYGPVVFDLAAGEGTVTGLVPESASDGRVFGEIDGDPVAVDGTGEASEIAPDTARPWGLLDGRAVVVAGETLYGLSPE</sequence>
<name>A0A7W8QJN1_9ACTN</name>
<keyword evidence="3" id="KW-1185">Reference proteome</keyword>
<comment type="caution">
    <text evidence="2">The sequence shown here is derived from an EMBL/GenBank/DDBJ whole genome shotgun (WGS) entry which is preliminary data.</text>
</comment>
<dbReference type="AlphaFoldDB" id="A0A7W8QJN1"/>
<reference evidence="2 3" key="1">
    <citation type="submission" date="2020-08" db="EMBL/GenBank/DDBJ databases">
        <title>Sequencing the genomes of 1000 actinobacteria strains.</title>
        <authorList>
            <person name="Klenk H.-P."/>
        </authorList>
    </citation>
    <scope>NUCLEOTIDE SEQUENCE [LARGE SCALE GENOMIC DNA]</scope>
    <source>
        <strain evidence="2 3">DSM 44551</strain>
    </source>
</reference>
<dbReference type="InterPro" id="IPR011047">
    <property type="entry name" value="Quinoprotein_ADH-like_sf"/>
</dbReference>
<evidence type="ECO:0000313" key="3">
    <source>
        <dbReference type="Proteomes" id="UP000572635"/>
    </source>
</evidence>
<evidence type="ECO:0000256" key="1">
    <source>
        <dbReference type="SAM" id="Phobius"/>
    </source>
</evidence>
<organism evidence="2 3">
    <name type="scientific">Nocardiopsis composta</name>
    <dbReference type="NCBI Taxonomy" id="157465"/>
    <lineage>
        <taxon>Bacteria</taxon>
        <taxon>Bacillati</taxon>
        <taxon>Actinomycetota</taxon>
        <taxon>Actinomycetes</taxon>
        <taxon>Streptosporangiales</taxon>
        <taxon>Nocardiopsidaceae</taxon>
        <taxon>Nocardiopsis</taxon>
    </lineage>
</organism>
<protein>
    <submittedName>
        <fullName evidence="2">Uncharacterized protein</fullName>
    </submittedName>
</protein>
<keyword evidence="1" id="KW-0812">Transmembrane</keyword>
<proteinExistence type="predicted"/>
<dbReference type="RefSeq" id="WP_184391373.1">
    <property type="nucleotide sequence ID" value="NZ_BAAAJD010000159.1"/>
</dbReference>
<dbReference type="SUPFAM" id="SSF50998">
    <property type="entry name" value="Quinoprotein alcohol dehydrogenase-like"/>
    <property type="match status" value="1"/>
</dbReference>